<dbReference type="Pfam" id="PF13088">
    <property type="entry name" value="BNR_2"/>
    <property type="match status" value="1"/>
</dbReference>
<evidence type="ECO:0000313" key="2">
    <source>
        <dbReference type="EMBL" id="PKU22273.1"/>
    </source>
</evidence>
<dbReference type="PANTHER" id="PTHR43752:SF2">
    <property type="entry name" value="BNR_ASP-BOX REPEAT FAMILY PROTEIN"/>
    <property type="match status" value="1"/>
</dbReference>
<evidence type="ECO:0000313" key="3">
    <source>
        <dbReference type="Proteomes" id="UP000233293"/>
    </source>
</evidence>
<sequence>MKVTLENRSYLIAEDAGLFESCHASTLAALPEGDRLCAFFAGRREGAGDTAIWLSRRQGGCWRPPRRLFAEDGLAHWNPVLHAEGRRTWLFYKVGPTVHSWTTRLSLSDDAGETWTPPRPLVPGDGGPRGPVKNKMIILSNGSWLAPGSVETETRWDAFVDCSPDHGASWRRSEIPITHRATVAPSSPDKTWQGLKADALWETDPERVFAWDGIIQPTLWEAAPGQVHMLLRSTRGSIYRSDSSDFGRSWTPARATGLPNNNSGIDLARLPDGSLVLALNPIEGNWGRRSPLSLVWSTDNGNSWSDPIDMETEEGEFSYPAIVADGATLQVTYTWNRKNIVYRDLRVG</sequence>
<keyword evidence="3" id="KW-1185">Reference proteome</keyword>
<reference evidence="3" key="1">
    <citation type="submission" date="2017-12" db="EMBL/GenBank/DDBJ databases">
        <title>Draft genome sequence of Telmatospirillum siberiense 26-4b1T, an acidotolerant peatland alphaproteobacterium potentially involved in sulfur cycling.</title>
        <authorList>
            <person name="Hausmann B."/>
            <person name="Pjevac P."/>
            <person name="Schreck K."/>
            <person name="Herbold C.W."/>
            <person name="Daims H."/>
            <person name="Wagner M."/>
            <person name="Pester M."/>
            <person name="Loy A."/>
        </authorList>
    </citation>
    <scope>NUCLEOTIDE SEQUENCE [LARGE SCALE GENOMIC DNA]</scope>
    <source>
        <strain evidence="3">26-4b1</strain>
    </source>
</reference>
<dbReference type="RefSeq" id="WP_101252932.1">
    <property type="nucleotide sequence ID" value="NZ_PIUM01000035.1"/>
</dbReference>
<name>A0A2N3PPC3_9PROT</name>
<dbReference type="InterPro" id="IPR036278">
    <property type="entry name" value="Sialidase_sf"/>
</dbReference>
<dbReference type="OrthoDB" id="9764804at2"/>
<gene>
    <name evidence="2" type="ORF">CWS72_22680</name>
</gene>
<proteinExistence type="predicted"/>
<dbReference type="Gene3D" id="2.120.10.10">
    <property type="match status" value="1"/>
</dbReference>
<dbReference type="CDD" id="cd15482">
    <property type="entry name" value="Sialidase_non-viral"/>
    <property type="match status" value="1"/>
</dbReference>
<accession>A0A2N3PPC3</accession>
<dbReference type="PANTHER" id="PTHR43752">
    <property type="entry name" value="BNR/ASP-BOX REPEAT FAMILY PROTEIN"/>
    <property type="match status" value="1"/>
</dbReference>
<protein>
    <recommendedName>
        <fullName evidence="1">Sialidase domain-containing protein</fullName>
    </recommendedName>
</protein>
<comment type="caution">
    <text evidence="2">The sequence shown here is derived from an EMBL/GenBank/DDBJ whole genome shotgun (WGS) entry which is preliminary data.</text>
</comment>
<dbReference type="EMBL" id="PIUM01000035">
    <property type="protein sequence ID" value="PKU22273.1"/>
    <property type="molecule type" value="Genomic_DNA"/>
</dbReference>
<dbReference type="AlphaFoldDB" id="A0A2N3PPC3"/>
<dbReference type="Proteomes" id="UP000233293">
    <property type="component" value="Unassembled WGS sequence"/>
</dbReference>
<dbReference type="SUPFAM" id="SSF50939">
    <property type="entry name" value="Sialidases"/>
    <property type="match status" value="1"/>
</dbReference>
<feature type="domain" description="Sialidase" evidence="1">
    <location>
        <begin position="36"/>
        <end position="327"/>
    </location>
</feature>
<evidence type="ECO:0000259" key="1">
    <source>
        <dbReference type="Pfam" id="PF13088"/>
    </source>
</evidence>
<organism evidence="2 3">
    <name type="scientific">Telmatospirillum siberiense</name>
    <dbReference type="NCBI Taxonomy" id="382514"/>
    <lineage>
        <taxon>Bacteria</taxon>
        <taxon>Pseudomonadati</taxon>
        <taxon>Pseudomonadota</taxon>
        <taxon>Alphaproteobacteria</taxon>
        <taxon>Rhodospirillales</taxon>
        <taxon>Rhodospirillaceae</taxon>
        <taxon>Telmatospirillum</taxon>
    </lineage>
</organism>
<dbReference type="InterPro" id="IPR011040">
    <property type="entry name" value="Sialidase"/>
</dbReference>